<accession>A0ABW2CW15</accession>
<sequence length="284" mass="30621">MTERTITPVDRGGWWLAAGRPHPALRPHLRSYDGYWEEGTAPSRVRTLPFGAAVVIINFGPRMLLESPGDAAATGYGSFVAGLDDRHGWYSHPGGPSGIQLDLTPLGAYRLLGTPMGRLANIAADLTDVLGPGTDAFVERLAMTPDWATRFDLLDALLLRRLDRAPEPDPEVAWAWRRLAREHGGVGVAELAREVGWSRKHLTHRFRDQAGLPPKVMARVLRFQRAVELMGGGAPDWGGIAAACGYYDQAHLNREFRALAGCTPTALLASLAAPSATATSGSSV</sequence>
<evidence type="ECO:0000259" key="4">
    <source>
        <dbReference type="PROSITE" id="PS01124"/>
    </source>
</evidence>
<dbReference type="InterPro" id="IPR050204">
    <property type="entry name" value="AraC_XylS_family_regulators"/>
</dbReference>
<dbReference type="SMART" id="SM00342">
    <property type="entry name" value="HTH_ARAC"/>
    <property type="match status" value="1"/>
</dbReference>
<dbReference type="EMBL" id="JBHSXS010000046">
    <property type="protein sequence ID" value="MFC6886027.1"/>
    <property type="molecule type" value="Genomic_DNA"/>
</dbReference>
<evidence type="ECO:0000256" key="1">
    <source>
        <dbReference type="ARBA" id="ARBA00023015"/>
    </source>
</evidence>
<reference evidence="6" key="1">
    <citation type="journal article" date="2019" name="Int. J. Syst. Evol. Microbiol.">
        <title>The Global Catalogue of Microorganisms (GCM) 10K type strain sequencing project: providing services to taxonomists for standard genome sequencing and annotation.</title>
        <authorList>
            <consortium name="The Broad Institute Genomics Platform"/>
            <consortium name="The Broad Institute Genome Sequencing Center for Infectious Disease"/>
            <person name="Wu L."/>
            <person name="Ma J."/>
        </authorList>
    </citation>
    <scope>NUCLEOTIDE SEQUENCE [LARGE SCALE GENOMIC DNA]</scope>
    <source>
        <strain evidence="6">JCM 3369</strain>
    </source>
</reference>
<dbReference type="PROSITE" id="PS01124">
    <property type="entry name" value="HTH_ARAC_FAMILY_2"/>
    <property type="match status" value="1"/>
</dbReference>
<keyword evidence="1" id="KW-0805">Transcription regulation</keyword>
<keyword evidence="6" id="KW-1185">Reference proteome</keyword>
<protein>
    <submittedName>
        <fullName evidence="5">Helix-turn-helix domain-containing protein</fullName>
    </submittedName>
</protein>
<dbReference type="RefSeq" id="WP_206681587.1">
    <property type="nucleotide sequence ID" value="NZ_JBHSXE010000001.1"/>
</dbReference>
<dbReference type="SUPFAM" id="SSF46689">
    <property type="entry name" value="Homeodomain-like"/>
    <property type="match status" value="1"/>
</dbReference>
<dbReference type="Gene3D" id="1.10.10.60">
    <property type="entry name" value="Homeodomain-like"/>
    <property type="match status" value="1"/>
</dbReference>
<dbReference type="Pfam" id="PF12833">
    <property type="entry name" value="HTH_18"/>
    <property type="match status" value="1"/>
</dbReference>
<feature type="domain" description="HTH araC/xylS-type" evidence="4">
    <location>
        <begin position="169"/>
        <end position="270"/>
    </location>
</feature>
<dbReference type="InterPro" id="IPR009057">
    <property type="entry name" value="Homeodomain-like_sf"/>
</dbReference>
<proteinExistence type="predicted"/>
<dbReference type="PANTHER" id="PTHR46796">
    <property type="entry name" value="HTH-TYPE TRANSCRIPTIONAL ACTIVATOR RHAS-RELATED"/>
    <property type="match status" value="1"/>
</dbReference>
<keyword evidence="3" id="KW-0804">Transcription</keyword>
<comment type="caution">
    <text evidence="5">The sequence shown here is derived from an EMBL/GenBank/DDBJ whole genome shotgun (WGS) entry which is preliminary data.</text>
</comment>
<dbReference type="InterPro" id="IPR018060">
    <property type="entry name" value="HTH_AraC"/>
</dbReference>
<gene>
    <name evidence="5" type="ORF">ACFQKB_40145</name>
</gene>
<name>A0ABW2CW15_9ACTN</name>
<evidence type="ECO:0000313" key="5">
    <source>
        <dbReference type="EMBL" id="MFC6886027.1"/>
    </source>
</evidence>
<evidence type="ECO:0000256" key="3">
    <source>
        <dbReference type="ARBA" id="ARBA00023163"/>
    </source>
</evidence>
<organism evidence="5 6">
    <name type="scientific">Actinomadura yumaensis</name>
    <dbReference type="NCBI Taxonomy" id="111807"/>
    <lineage>
        <taxon>Bacteria</taxon>
        <taxon>Bacillati</taxon>
        <taxon>Actinomycetota</taxon>
        <taxon>Actinomycetes</taxon>
        <taxon>Streptosporangiales</taxon>
        <taxon>Thermomonosporaceae</taxon>
        <taxon>Actinomadura</taxon>
    </lineage>
</organism>
<evidence type="ECO:0000256" key="2">
    <source>
        <dbReference type="ARBA" id="ARBA00023125"/>
    </source>
</evidence>
<dbReference type="PANTHER" id="PTHR46796:SF15">
    <property type="entry name" value="BLL1074 PROTEIN"/>
    <property type="match status" value="1"/>
</dbReference>
<evidence type="ECO:0000313" key="6">
    <source>
        <dbReference type="Proteomes" id="UP001596380"/>
    </source>
</evidence>
<keyword evidence="2" id="KW-0238">DNA-binding</keyword>
<dbReference type="Proteomes" id="UP001596380">
    <property type="component" value="Unassembled WGS sequence"/>
</dbReference>